<organism evidence="4 5">
    <name type="scientific">Sporomusa ovata</name>
    <dbReference type="NCBI Taxonomy" id="2378"/>
    <lineage>
        <taxon>Bacteria</taxon>
        <taxon>Bacillati</taxon>
        <taxon>Bacillota</taxon>
        <taxon>Negativicutes</taxon>
        <taxon>Selenomonadales</taxon>
        <taxon>Sporomusaceae</taxon>
        <taxon>Sporomusa</taxon>
    </lineage>
</organism>
<dbReference type="Pfam" id="PF13181">
    <property type="entry name" value="TPR_8"/>
    <property type="match status" value="1"/>
</dbReference>
<dbReference type="EMBL" id="CTRP01000015">
    <property type="protein sequence ID" value="CQR74807.1"/>
    <property type="molecule type" value="Genomic_DNA"/>
</dbReference>
<evidence type="ECO:0000256" key="2">
    <source>
        <dbReference type="ARBA" id="ARBA00022803"/>
    </source>
</evidence>
<dbReference type="GO" id="GO:0046813">
    <property type="term" value="P:receptor-mediated virion attachment to host cell"/>
    <property type="evidence" value="ECO:0007669"/>
    <property type="project" value="TreeGrafter"/>
</dbReference>
<dbReference type="SMART" id="SM00028">
    <property type="entry name" value="TPR"/>
    <property type="match status" value="5"/>
</dbReference>
<feature type="repeat" description="TPR" evidence="3">
    <location>
        <begin position="96"/>
        <end position="129"/>
    </location>
</feature>
<dbReference type="Gene3D" id="1.25.40.10">
    <property type="entry name" value="Tetratricopeptide repeat domain"/>
    <property type="match status" value="3"/>
</dbReference>
<evidence type="ECO:0000313" key="5">
    <source>
        <dbReference type="Proteomes" id="UP000049855"/>
    </source>
</evidence>
<keyword evidence="5" id="KW-1185">Reference proteome</keyword>
<name>A0A0U1L534_9FIRM</name>
<protein>
    <submittedName>
        <fullName evidence="4">FOG: TPR repeat</fullName>
    </submittedName>
</protein>
<dbReference type="InterPro" id="IPR050498">
    <property type="entry name" value="Ycf3"/>
</dbReference>
<dbReference type="Pfam" id="PF13414">
    <property type="entry name" value="TPR_11"/>
    <property type="match status" value="1"/>
</dbReference>
<dbReference type="InterPro" id="IPR002201">
    <property type="entry name" value="Glyco_trans_9"/>
</dbReference>
<proteinExistence type="predicted"/>
<reference evidence="5" key="1">
    <citation type="submission" date="2015-03" db="EMBL/GenBank/DDBJ databases">
        <authorList>
            <person name="Nijsse Bart"/>
        </authorList>
    </citation>
    <scope>NUCLEOTIDE SEQUENCE [LARGE SCALE GENOMIC DNA]</scope>
</reference>
<keyword evidence="2 3" id="KW-0802">TPR repeat</keyword>
<dbReference type="SUPFAM" id="SSF53756">
    <property type="entry name" value="UDP-Glycosyltransferase/glycogen phosphorylase"/>
    <property type="match status" value="1"/>
</dbReference>
<dbReference type="Gene3D" id="3.40.50.2000">
    <property type="entry name" value="Glycogen Phosphorylase B"/>
    <property type="match status" value="1"/>
</dbReference>
<keyword evidence="1" id="KW-0677">Repeat</keyword>
<dbReference type="Proteomes" id="UP000049855">
    <property type="component" value="Unassembled WGS sequence"/>
</dbReference>
<feature type="repeat" description="TPR" evidence="3">
    <location>
        <begin position="23"/>
        <end position="56"/>
    </location>
</feature>
<dbReference type="Pfam" id="PF01075">
    <property type="entry name" value="Glyco_transf_9"/>
    <property type="match status" value="1"/>
</dbReference>
<dbReference type="InterPro" id="IPR019734">
    <property type="entry name" value="TPR_rpt"/>
</dbReference>
<evidence type="ECO:0000313" key="4">
    <source>
        <dbReference type="EMBL" id="CQR74807.1"/>
    </source>
</evidence>
<feature type="repeat" description="TPR" evidence="3">
    <location>
        <begin position="164"/>
        <end position="197"/>
    </location>
</feature>
<dbReference type="PROSITE" id="PS50005">
    <property type="entry name" value="TPR"/>
    <property type="match status" value="5"/>
</dbReference>
<dbReference type="PANTHER" id="PTHR44858">
    <property type="entry name" value="TETRATRICOPEPTIDE REPEAT PROTEIN 6"/>
    <property type="match status" value="1"/>
</dbReference>
<dbReference type="GO" id="GO:0009279">
    <property type="term" value="C:cell outer membrane"/>
    <property type="evidence" value="ECO:0007669"/>
    <property type="project" value="TreeGrafter"/>
</dbReference>
<evidence type="ECO:0000256" key="3">
    <source>
        <dbReference type="PROSITE-ProRule" id="PRU00339"/>
    </source>
</evidence>
<dbReference type="SUPFAM" id="SSF48452">
    <property type="entry name" value="TPR-like"/>
    <property type="match status" value="1"/>
</dbReference>
<evidence type="ECO:0000256" key="1">
    <source>
        <dbReference type="ARBA" id="ARBA00022737"/>
    </source>
</evidence>
<dbReference type="PANTHER" id="PTHR44858:SF1">
    <property type="entry name" value="UDP-N-ACETYLGLUCOSAMINE--PEPTIDE N-ACETYLGLUCOSAMINYLTRANSFERASE SPINDLY-RELATED"/>
    <property type="match status" value="1"/>
</dbReference>
<dbReference type="AlphaFoldDB" id="A0A0U1L534"/>
<sequence length="514" mass="56341">MSENQAGIQQQLPVQAVLDPADALTYYKLGCTLQEQGRLTDALGSFCRALTLNPNYIQALCNLGVVLHKLGRSGEAIQCFQKALALESDSANSAKAILWYNLGSILLEVPRLSEAVAALRQAIALQPDLAEAYTHLGNGLLMLQRPSEAVAAQQQAIALQPDLSGAYSNLGNALQAQGKVADAIAAYNRAITLNSTDPDVYNNRAQALLLSGNLARGFAEYEWRTKLNWLRHFYEWFEDKPRWQGENFAGKRLLVYDEQGCGDAIQFCRYLPLVKARGGIVQFSTKQPLLRLFANFPGIDELVEHTEAGIARTQSDLTVPLMSLPHIFGTTLPTIPADIPYLTADRRSIELWRSKMNCAGTDLRVGLVWAGNPANVSGQIRTCGLQAMSPLACIPGVTFYSLQKGEASQEVHTPPSGMCLIDLTDDIGDFADTAALIMNLDLVISVDTAVAHLAGALGKPVWTLLPAANEWRWLLARNDSPWYPTMRLFRQSAPGDWSGVMTAVAQELRKWKEM</sequence>
<dbReference type="GO" id="GO:0016757">
    <property type="term" value="F:glycosyltransferase activity"/>
    <property type="evidence" value="ECO:0007669"/>
    <property type="project" value="InterPro"/>
</dbReference>
<feature type="repeat" description="TPR" evidence="3">
    <location>
        <begin position="57"/>
        <end position="90"/>
    </location>
</feature>
<accession>A0A0U1L534</accession>
<dbReference type="InterPro" id="IPR011990">
    <property type="entry name" value="TPR-like_helical_dom_sf"/>
</dbReference>
<gene>
    <name evidence="4" type="ORF">SpAn4DRAFT_4164</name>
</gene>
<feature type="repeat" description="TPR" evidence="3">
    <location>
        <begin position="130"/>
        <end position="163"/>
    </location>
</feature>
<dbReference type="Pfam" id="PF13424">
    <property type="entry name" value="TPR_12"/>
    <property type="match status" value="1"/>
</dbReference>
<dbReference type="RefSeq" id="WP_021166633.1">
    <property type="nucleotide sequence ID" value="NZ_CTRP01000015.1"/>
</dbReference>